<organism evidence="1 2">
    <name type="scientific">Elysia crispata</name>
    <name type="common">lettuce slug</name>
    <dbReference type="NCBI Taxonomy" id="231223"/>
    <lineage>
        <taxon>Eukaryota</taxon>
        <taxon>Metazoa</taxon>
        <taxon>Spiralia</taxon>
        <taxon>Lophotrochozoa</taxon>
        <taxon>Mollusca</taxon>
        <taxon>Gastropoda</taxon>
        <taxon>Heterobranchia</taxon>
        <taxon>Euthyneura</taxon>
        <taxon>Panpulmonata</taxon>
        <taxon>Sacoglossa</taxon>
        <taxon>Placobranchoidea</taxon>
        <taxon>Plakobranchidae</taxon>
        <taxon>Elysia</taxon>
    </lineage>
</organism>
<evidence type="ECO:0000313" key="2">
    <source>
        <dbReference type="Proteomes" id="UP001283361"/>
    </source>
</evidence>
<evidence type="ECO:0000313" key="1">
    <source>
        <dbReference type="EMBL" id="KAK3760059.1"/>
    </source>
</evidence>
<dbReference type="EMBL" id="JAWDGP010005047">
    <property type="protein sequence ID" value="KAK3760059.1"/>
    <property type="molecule type" value="Genomic_DNA"/>
</dbReference>
<proteinExistence type="predicted"/>
<gene>
    <name evidence="1" type="ORF">RRG08_064730</name>
</gene>
<dbReference type="AlphaFoldDB" id="A0AAE0YZI1"/>
<sequence>MHAQLYSWLNANNIESLLEGKLICVSYDPQNVTPFPVIAVLLANVTTFPNDGQLPGCPPKTCVSVSTVFPRVSIFAVVELLTRIALTRSMCFKDISTNYSNCGPNIFSGHFCVREA</sequence>
<reference evidence="1" key="1">
    <citation type="journal article" date="2023" name="G3 (Bethesda)">
        <title>A reference genome for the long-term kleptoplast-retaining sea slug Elysia crispata morphotype clarki.</title>
        <authorList>
            <person name="Eastman K.E."/>
            <person name="Pendleton A.L."/>
            <person name="Shaikh M.A."/>
            <person name="Suttiyut T."/>
            <person name="Ogas R."/>
            <person name="Tomko P."/>
            <person name="Gavelis G."/>
            <person name="Widhalm J.R."/>
            <person name="Wisecaver J.H."/>
        </authorList>
    </citation>
    <scope>NUCLEOTIDE SEQUENCE</scope>
    <source>
        <strain evidence="1">ECLA1</strain>
    </source>
</reference>
<protein>
    <submittedName>
        <fullName evidence="1">Uncharacterized protein</fullName>
    </submittedName>
</protein>
<name>A0AAE0YZI1_9GAST</name>
<accession>A0AAE0YZI1</accession>
<comment type="caution">
    <text evidence="1">The sequence shown here is derived from an EMBL/GenBank/DDBJ whole genome shotgun (WGS) entry which is preliminary data.</text>
</comment>
<dbReference type="Proteomes" id="UP001283361">
    <property type="component" value="Unassembled WGS sequence"/>
</dbReference>
<keyword evidence="2" id="KW-1185">Reference proteome</keyword>